<evidence type="ECO:0000259" key="3">
    <source>
        <dbReference type="PROSITE" id="PS50975"/>
    </source>
</evidence>
<gene>
    <name evidence="4" type="ORF">ADINL_2779</name>
</gene>
<dbReference type="PANTHER" id="PTHR21621:SF0">
    <property type="entry name" value="BETA-CITRYLGLUTAMATE SYNTHASE B-RELATED"/>
    <property type="match status" value="1"/>
</dbReference>
<evidence type="ECO:0000256" key="1">
    <source>
        <dbReference type="ARBA" id="ARBA00023211"/>
    </source>
</evidence>
<dbReference type="AlphaFoldDB" id="A0A063Y0R5"/>
<dbReference type="SUPFAM" id="SSF56059">
    <property type="entry name" value="Glutathione synthetase ATP-binding domain-like"/>
    <property type="match status" value="1"/>
</dbReference>
<keyword evidence="5" id="KW-1185">Reference proteome</keyword>
<dbReference type="InterPro" id="IPR013651">
    <property type="entry name" value="ATP-grasp_RimK-type"/>
</dbReference>
<dbReference type="RefSeq" id="WP_036549349.1">
    <property type="nucleotide sequence ID" value="NZ_JMSZ01000037.1"/>
</dbReference>
<dbReference type="EMBL" id="JMSZ01000037">
    <property type="protein sequence ID" value="KDE38765.1"/>
    <property type="molecule type" value="Genomic_DNA"/>
</dbReference>
<dbReference type="InterPro" id="IPR011761">
    <property type="entry name" value="ATP-grasp"/>
</dbReference>
<keyword evidence="1" id="KW-0464">Manganese</keyword>
<protein>
    <submittedName>
        <fullName evidence="4">Ribosomal protein S6 glutaminyl transferase</fullName>
    </submittedName>
</protein>
<reference evidence="4 5" key="1">
    <citation type="journal article" date="2005" name="Int. J. Syst. Evol. Microbiol.">
        <title>Nitrincola lacisaponensis gen. nov., sp. nov., a novel alkaliphilic bacterium isolated from an alkaline, saline lake.</title>
        <authorList>
            <person name="Dimitriu P.A."/>
            <person name="Shukla S.K."/>
            <person name="Conradt J."/>
            <person name="Marquez M.C."/>
            <person name="Ventosa A."/>
            <person name="Maglia A."/>
            <person name="Peyton B.M."/>
            <person name="Pinkart H.C."/>
            <person name="Mormile M.R."/>
        </authorList>
    </citation>
    <scope>NUCLEOTIDE SEQUENCE [LARGE SCALE GENOMIC DNA]</scope>
    <source>
        <strain evidence="4 5">4CA</strain>
    </source>
</reference>
<dbReference type="OrthoDB" id="7821534at2"/>
<dbReference type="GO" id="GO:0016740">
    <property type="term" value="F:transferase activity"/>
    <property type="evidence" value="ECO:0007669"/>
    <property type="project" value="UniProtKB-KW"/>
</dbReference>
<evidence type="ECO:0000313" key="4">
    <source>
        <dbReference type="EMBL" id="KDE38765.1"/>
    </source>
</evidence>
<dbReference type="GO" id="GO:0005737">
    <property type="term" value="C:cytoplasm"/>
    <property type="evidence" value="ECO:0007669"/>
    <property type="project" value="TreeGrafter"/>
</dbReference>
<name>A0A063Y0R5_9GAMM</name>
<dbReference type="Pfam" id="PF08443">
    <property type="entry name" value="RimK"/>
    <property type="match status" value="1"/>
</dbReference>
<dbReference type="InterPro" id="IPR027592">
    <property type="entry name" value="ATP-grasp_GAK"/>
</dbReference>
<evidence type="ECO:0000313" key="5">
    <source>
        <dbReference type="Proteomes" id="UP000027318"/>
    </source>
</evidence>
<dbReference type="PANTHER" id="PTHR21621">
    <property type="entry name" value="RIBOSOMAL PROTEIN S6 MODIFICATION PROTEIN"/>
    <property type="match status" value="1"/>
</dbReference>
<dbReference type="GO" id="GO:0016879">
    <property type="term" value="F:ligase activity, forming carbon-nitrogen bonds"/>
    <property type="evidence" value="ECO:0007669"/>
    <property type="project" value="TreeGrafter"/>
</dbReference>
<keyword evidence="4" id="KW-0808">Transferase</keyword>
<feature type="domain" description="ATP-grasp" evidence="3">
    <location>
        <begin position="108"/>
        <end position="291"/>
    </location>
</feature>
<sequence length="296" mass="32214">MSEPRIAVIGNPGKWSTEVLADALEQRTGFRLVADLSHTALDLSCGKLWFDGHNLCELDGIIVRKVGTDYSPVSIERLEMLRVAEQAGVRVFSPATQLIRLLDRLACTVTLHNHQIPMPPTLVTESIDTAIAQIQQWGSAVLKPLFSTKARGMQILHADQGNKVLETELVRYKTRHPLLYLQQRIDLQGADMGLVFIQGVYQGAYARIAGKKSWNTTIHSGGRYAPCEPDAATLDIAQRAQAAFGLDYATVDVALSDTGPVVFEVSALGGFKGAHTGSGIDLAARLADYALAELRH</sequence>
<dbReference type="Proteomes" id="UP000027318">
    <property type="component" value="Unassembled WGS sequence"/>
</dbReference>
<accession>A0A063Y0R5</accession>
<keyword evidence="2" id="KW-0547">Nucleotide-binding</keyword>
<comment type="caution">
    <text evidence="4">The sequence shown here is derived from an EMBL/GenBank/DDBJ whole genome shotgun (WGS) entry which is preliminary data.</text>
</comment>
<dbReference type="GO" id="GO:0005524">
    <property type="term" value="F:ATP binding"/>
    <property type="evidence" value="ECO:0007669"/>
    <property type="project" value="UniProtKB-UniRule"/>
</dbReference>
<dbReference type="NCBIfam" id="TIGR04356">
    <property type="entry name" value="grasp_GAK"/>
    <property type="match status" value="1"/>
</dbReference>
<dbReference type="Gene3D" id="3.30.470.20">
    <property type="entry name" value="ATP-grasp fold, B domain"/>
    <property type="match status" value="1"/>
</dbReference>
<proteinExistence type="predicted"/>
<dbReference type="PROSITE" id="PS50975">
    <property type="entry name" value="ATP_GRASP"/>
    <property type="match status" value="1"/>
</dbReference>
<organism evidence="4 5">
    <name type="scientific">Nitrincola lacisaponensis</name>
    <dbReference type="NCBI Taxonomy" id="267850"/>
    <lineage>
        <taxon>Bacteria</taxon>
        <taxon>Pseudomonadati</taxon>
        <taxon>Pseudomonadota</taxon>
        <taxon>Gammaproteobacteria</taxon>
        <taxon>Oceanospirillales</taxon>
        <taxon>Oceanospirillaceae</taxon>
        <taxon>Nitrincola</taxon>
    </lineage>
</organism>
<keyword evidence="2" id="KW-0067">ATP-binding</keyword>
<evidence type="ECO:0000256" key="2">
    <source>
        <dbReference type="PROSITE-ProRule" id="PRU00409"/>
    </source>
</evidence>
<dbReference type="Gene3D" id="3.40.50.20">
    <property type="match status" value="1"/>
</dbReference>
<dbReference type="STRING" id="267850.ADINL_2779"/>
<dbReference type="GO" id="GO:0046872">
    <property type="term" value="F:metal ion binding"/>
    <property type="evidence" value="ECO:0007669"/>
    <property type="project" value="InterPro"/>
</dbReference>